<keyword evidence="9" id="KW-0998">Cell outer membrane</keyword>
<sequence>METHHLIKNWFYSKKIKFINITFFSSVGFASISNASEMFDINAINTGIENKLSDTSLLNYLSKTEGQLPGRYQVNIYVNGNKVADELIEFIYDNEEKKLKPKITKEQLMSWGVKPSMLLQKNEISSTDKFLDIKHSIDGSDIHHDFFSNRLDISIPQIAMEMASRGYIDVTEWDDGINGMFINYSARFNRSWGNPNNQQNIYVGLRNGINWGAWRLRNHSYYNDTNEKTILYSLQTFLERDIRDLKSHLIIGETASDNGIMGAFQYHGIKLMSEESMLPQSRRGFAPVVSGVANTNAVVTVRQNGQIIYQTSVPAGEFLLNDLYPTSFNGDLQVMVTEANGSIRTFTQPFSNAPIMQREGSLKYSIELGKYREEKRIERPYFIQFSGIYGLPINLENYGNLSLLGGAFISEDKQVYVLGSGVSLGYLGGISLDMTYSQEQWQQYAKMTDQTYRLQYTKYIQNTATGLNLSAQYALEPDISHTFFQAIDIDRISKKQRLQIALSQALGKWGSLNINGYQQKYWGQSGSDNNLTVSFGSQYQSINYSFSYSHSEQNNPRRVDRLFSFNCSMPFRWKEKAYWSVYNYNTSGNAGGISTFSLNGSAFNSNQLQYDITQQYHHKNQQFSHGIRGNYLTSYGEFGAGWDYASEYQATYAEATGALLFHQDGMTASRAFSDAIGLVKTQDINNLKVNNAPSLHTNGQGYAVVPMLTRYERNKVSVDTSTLKGNDDVELSSATVVPTSGAIILVDLKAKRGGRVVLKLKKNNRLLGFGTQVNILVQQHIVSSGIVANDGEVYLSGVPAQSIVQIKWGEEYTQQCQLPLQIDVSNQNIQFIDGVCR</sequence>
<keyword evidence="4" id="KW-1134">Transmembrane beta strand</keyword>
<dbReference type="InterPro" id="IPR037224">
    <property type="entry name" value="PapC_N_sf"/>
</dbReference>
<dbReference type="Pfam" id="PF13953">
    <property type="entry name" value="PapC_C"/>
    <property type="match status" value="1"/>
</dbReference>
<feature type="domain" description="PapC-like C-terminal" evidence="10">
    <location>
        <begin position="758"/>
        <end position="822"/>
    </location>
</feature>
<dbReference type="InterPro" id="IPR025885">
    <property type="entry name" value="PapC_N"/>
</dbReference>
<evidence type="ECO:0000256" key="3">
    <source>
        <dbReference type="ARBA" id="ARBA00022448"/>
    </source>
</evidence>
<comment type="caution">
    <text evidence="12">The sequence shown here is derived from an EMBL/GenBank/DDBJ whole genome shotgun (WGS) entry which is preliminary data.</text>
</comment>
<dbReference type="PANTHER" id="PTHR30451:SF21">
    <property type="entry name" value="FIMBRIAL USHER DOMAIN-CONTAINING PROTEIN YDET-RELATED"/>
    <property type="match status" value="1"/>
</dbReference>
<dbReference type="EMBL" id="SMAS01000003">
    <property type="protein sequence ID" value="TCT35609.1"/>
    <property type="molecule type" value="Genomic_DNA"/>
</dbReference>
<dbReference type="Gene3D" id="2.60.40.2610">
    <property type="entry name" value="Outer membrane usher protein FimD, plug domain"/>
    <property type="match status" value="1"/>
</dbReference>
<dbReference type="PANTHER" id="PTHR30451">
    <property type="entry name" value="OUTER MEMBRANE USHER PROTEIN"/>
    <property type="match status" value="1"/>
</dbReference>
<evidence type="ECO:0000259" key="11">
    <source>
        <dbReference type="Pfam" id="PF13954"/>
    </source>
</evidence>
<dbReference type="InterPro" id="IPR042186">
    <property type="entry name" value="FimD_plug_dom"/>
</dbReference>
<organism evidence="12 13">
    <name type="scientific">Providencia alcalifaciens</name>
    <dbReference type="NCBI Taxonomy" id="126385"/>
    <lineage>
        <taxon>Bacteria</taxon>
        <taxon>Pseudomonadati</taxon>
        <taxon>Pseudomonadota</taxon>
        <taxon>Gammaproteobacteria</taxon>
        <taxon>Enterobacterales</taxon>
        <taxon>Morganellaceae</taxon>
        <taxon>Providencia</taxon>
    </lineage>
</organism>
<gene>
    <name evidence="12" type="ORF">EC835_10363</name>
</gene>
<dbReference type="GO" id="GO:0009279">
    <property type="term" value="C:cell outer membrane"/>
    <property type="evidence" value="ECO:0007669"/>
    <property type="project" value="UniProtKB-SubCell"/>
</dbReference>
<dbReference type="AlphaFoldDB" id="A0A4R3NTC2"/>
<dbReference type="SUPFAM" id="SSF141729">
    <property type="entry name" value="FimD N-terminal domain-like"/>
    <property type="match status" value="1"/>
</dbReference>
<keyword evidence="6" id="KW-0812">Transmembrane</keyword>
<dbReference type="OrthoDB" id="6554712at2"/>
<evidence type="ECO:0000256" key="9">
    <source>
        <dbReference type="ARBA" id="ARBA00023237"/>
    </source>
</evidence>
<dbReference type="Gene3D" id="2.60.40.2070">
    <property type="match status" value="1"/>
</dbReference>
<keyword evidence="5" id="KW-1029">Fimbrium biogenesis</keyword>
<keyword evidence="3" id="KW-0813">Transport</keyword>
<keyword evidence="8" id="KW-0472">Membrane</keyword>
<evidence type="ECO:0000313" key="13">
    <source>
        <dbReference type="Proteomes" id="UP000295055"/>
    </source>
</evidence>
<dbReference type="InterPro" id="IPR025949">
    <property type="entry name" value="PapC-like_C"/>
</dbReference>
<evidence type="ECO:0000256" key="8">
    <source>
        <dbReference type="ARBA" id="ARBA00023136"/>
    </source>
</evidence>
<evidence type="ECO:0000313" key="12">
    <source>
        <dbReference type="EMBL" id="TCT35609.1"/>
    </source>
</evidence>
<evidence type="ECO:0000256" key="6">
    <source>
        <dbReference type="ARBA" id="ARBA00022692"/>
    </source>
</evidence>
<dbReference type="FunFam" id="2.60.40.3110:FF:000001">
    <property type="entry name" value="Putative fimbrial outer membrane usher"/>
    <property type="match status" value="1"/>
</dbReference>
<name>A0A4R3NTC2_9GAMM</name>
<evidence type="ECO:0000256" key="7">
    <source>
        <dbReference type="ARBA" id="ARBA00022729"/>
    </source>
</evidence>
<accession>A0A4R3NTC2</accession>
<dbReference type="Gene3D" id="2.60.40.3110">
    <property type="match status" value="1"/>
</dbReference>
<dbReference type="InterPro" id="IPR043142">
    <property type="entry name" value="PapC-like_C_sf"/>
</dbReference>
<protein>
    <submittedName>
        <fullName evidence="12">Outer membrane usher protein</fullName>
    </submittedName>
</protein>
<proteinExistence type="inferred from homology"/>
<evidence type="ECO:0000259" key="10">
    <source>
        <dbReference type="Pfam" id="PF13953"/>
    </source>
</evidence>
<evidence type="ECO:0000256" key="1">
    <source>
        <dbReference type="ARBA" id="ARBA00004571"/>
    </source>
</evidence>
<dbReference type="Pfam" id="PF13954">
    <property type="entry name" value="PapC_N"/>
    <property type="match status" value="1"/>
</dbReference>
<dbReference type="InterPro" id="IPR000015">
    <property type="entry name" value="Fimb_usher"/>
</dbReference>
<feature type="domain" description="PapC N-terminal" evidence="11">
    <location>
        <begin position="39"/>
        <end position="186"/>
    </location>
</feature>
<dbReference type="GO" id="GO:0015473">
    <property type="term" value="F:fimbrial usher porin activity"/>
    <property type="evidence" value="ECO:0007669"/>
    <property type="project" value="InterPro"/>
</dbReference>
<evidence type="ECO:0000256" key="2">
    <source>
        <dbReference type="ARBA" id="ARBA00008064"/>
    </source>
</evidence>
<evidence type="ECO:0000256" key="4">
    <source>
        <dbReference type="ARBA" id="ARBA00022452"/>
    </source>
</evidence>
<comment type="subcellular location">
    <subcellularLocation>
        <location evidence="1">Cell outer membrane</location>
        <topology evidence="1">Multi-pass membrane protein</topology>
    </subcellularLocation>
</comment>
<keyword evidence="7" id="KW-0732">Signal</keyword>
<dbReference type="Pfam" id="PF00577">
    <property type="entry name" value="Usher"/>
    <property type="match status" value="1"/>
</dbReference>
<evidence type="ECO:0000256" key="5">
    <source>
        <dbReference type="ARBA" id="ARBA00022558"/>
    </source>
</evidence>
<comment type="similarity">
    <text evidence="2">Belongs to the fimbrial export usher family.</text>
</comment>
<dbReference type="GO" id="GO:0009297">
    <property type="term" value="P:pilus assembly"/>
    <property type="evidence" value="ECO:0007669"/>
    <property type="project" value="InterPro"/>
</dbReference>
<reference evidence="12 13" key="1">
    <citation type="submission" date="2019-03" db="EMBL/GenBank/DDBJ databases">
        <title>Genomic analyses of the natural microbiome of Caenorhabditis elegans.</title>
        <authorList>
            <person name="Samuel B."/>
        </authorList>
    </citation>
    <scope>NUCLEOTIDE SEQUENCE [LARGE SCALE GENOMIC DNA]</scope>
    <source>
        <strain evidence="12 13">JUb102</strain>
    </source>
</reference>
<dbReference type="Gene3D" id="3.10.20.410">
    <property type="match status" value="1"/>
</dbReference>
<dbReference type="Proteomes" id="UP000295055">
    <property type="component" value="Unassembled WGS sequence"/>
</dbReference>